<dbReference type="AlphaFoldDB" id="A0A1Y2IPB9"/>
<protein>
    <submittedName>
        <fullName evidence="2">Uncharacterized protein</fullName>
    </submittedName>
</protein>
<keyword evidence="3" id="KW-1185">Reference proteome</keyword>
<evidence type="ECO:0000313" key="3">
    <source>
        <dbReference type="Proteomes" id="UP000193067"/>
    </source>
</evidence>
<accession>A0A1Y2IPB9</accession>
<sequence>MLRGRQGPMPLDLSKEYSEGGTPVSDPPSMSASTVTPFPVSGHNTMPSFPPGEAATDDHDSQARATAAAKRGCRKSSFSCLTTYEAAPMFSSTLLHFLLPRSSLSSGANQAVMMTQVHCPYSSALHQTQRCCFIYDAARYSGSLSPYRIHWQALELT</sequence>
<dbReference type="Proteomes" id="UP000193067">
    <property type="component" value="Unassembled WGS sequence"/>
</dbReference>
<feature type="region of interest" description="Disordered" evidence="1">
    <location>
        <begin position="1"/>
        <end position="68"/>
    </location>
</feature>
<name>A0A1Y2IPB9_TRAC3</name>
<evidence type="ECO:0000313" key="2">
    <source>
        <dbReference type="EMBL" id="OSD02464.1"/>
    </source>
</evidence>
<evidence type="ECO:0000256" key="1">
    <source>
        <dbReference type="SAM" id="MobiDB-lite"/>
    </source>
</evidence>
<dbReference type="EMBL" id="KZ084105">
    <property type="protein sequence ID" value="OSD02464.1"/>
    <property type="molecule type" value="Genomic_DNA"/>
</dbReference>
<gene>
    <name evidence="2" type="ORF">PYCCODRAFT_405195</name>
</gene>
<organism evidence="2 3">
    <name type="scientific">Trametes coccinea (strain BRFM310)</name>
    <name type="common">Pycnoporus coccineus</name>
    <dbReference type="NCBI Taxonomy" id="1353009"/>
    <lineage>
        <taxon>Eukaryota</taxon>
        <taxon>Fungi</taxon>
        <taxon>Dikarya</taxon>
        <taxon>Basidiomycota</taxon>
        <taxon>Agaricomycotina</taxon>
        <taxon>Agaricomycetes</taxon>
        <taxon>Polyporales</taxon>
        <taxon>Polyporaceae</taxon>
        <taxon>Trametes</taxon>
    </lineage>
</organism>
<proteinExistence type="predicted"/>
<feature type="compositionally biased region" description="Polar residues" evidence="1">
    <location>
        <begin position="28"/>
        <end position="47"/>
    </location>
</feature>
<reference evidence="2 3" key="1">
    <citation type="journal article" date="2015" name="Biotechnol. Biofuels">
        <title>Enhanced degradation of softwood versus hardwood by the white-rot fungus Pycnoporus coccineus.</title>
        <authorList>
            <person name="Couturier M."/>
            <person name="Navarro D."/>
            <person name="Chevret D."/>
            <person name="Henrissat B."/>
            <person name="Piumi F."/>
            <person name="Ruiz-Duenas F.J."/>
            <person name="Martinez A.T."/>
            <person name="Grigoriev I.V."/>
            <person name="Riley R."/>
            <person name="Lipzen A."/>
            <person name="Berrin J.G."/>
            <person name="Master E.R."/>
            <person name="Rosso M.N."/>
        </authorList>
    </citation>
    <scope>NUCLEOTIDE SEQUENCE [LARGE SCALE GENOMIC DNA]</scope>
    <source>
        <strain evidence="2 3">BRFM310</strain>
    </source>
</reference>